<evidence type="ECO:0000256" key="4">
    <source>
        <dbReference type="ARBA" id="ARBA00022989"/>
    </source>
</evidence>
<gene>
    <name evidence="7" type="ORF">WY13_00341</name>
</gene>
<comment type="subcellular location">
    <subcellularLocation>
        <location evidence="6">Cell membrane</location>
        <topology evidence="6">Multi-pass membrane protein</topology>
    </subcellularLocation>
    <subcellularLocation>
        <location evidence="1">Membrane</location>
        <topology evidence="1">Multi-pass membrane protein</topology>
    </subcellularLocation>
</comment>
<dbReference type="PANTHER" id="PTHR43701:SF2">
    <property type="entry name" value="MEMBRANE TRANSPORTER PROTEIN YJNA-RELATED"/>
    <property type="match status" value="1"/>
</dbReference>
<dbReference type="RefSeq" id="WP_063553973.1">
    <property type="nucleotide sequence ID" value="NZ_LITT01000003.1"/>
</dbReference>
<evidence type="ECO:0000313" key="8">
    <source>
        <dbReference type="Proteomes" id="UP000077407"/>
    </source>
</evidence>
<evidence type="ECO:0000256" key="1">
    <source>
        <dbReference type="ARBA" id="ARBA00004141"/>
    </source>
</evidence>
<evidence type="ECO:0000313" key="7">
    <source>
        <dbReference type="EMBL" id="OAA91939.1"/>
    </source>
</evidence>
<evidence type="ECO:0000256" key="2">
    <source>
        <dbReference type="ARBA" id="ARBA00009142"/>
    </source>
</evidence>
<dbReference type="PANTHER" id="PTHR43701">
    <property type="entry name" value="MEMBRANE TRANSPORTER PROTEIN MJ0441-RELATED"/>
    <property type="match status" value="1"/>
</dbReference>
<comment type="caution">
    <text evidence="7">The sequence shown here is derived from an EMBL/GenBank/DDBJ whole genome shotgun (WGS) entry which is preliminary data.</text>
</comment>
<organism evidence="7 8">
    <name type="scientific">Clostridium ljungdahlii</name>
    <dbReference type="NCBI Taxonomy" id="1538"/>
    <lineage>
        <taxon>Bacteria</taxon>
        <taxon>Bacillati</taxon>
        <taxon>Bacillota</taxon>
        <taxon>Clostridia</taxon>
        <taxon>Eubacteriales</taxon>
        <taxon>Clostridiaceae</taxon>
        <taxon>Clostridium</taxon>
    </lineage>
</organism>
<dbReference type="InterPro" id="IPR002781">
    <property type="entry name" value="TM_pro_TauE-like"/>
</dbReference>
<protein>
    <recommendedName>
        <fullName evidence="6">Probable membrane transporter protein</fullName>
    </recommendedName>
</protein>
<sequence length="120" mass="12728">MNNIILFIVIGCIAGILSGLFGIGGGIIIVPALIYLCGFTQLKAQGTSLAILLPPVGILAFIDYYKEGHVDVKAGILICIFLVIGSVLGAKMSHVLPVDIMRKLFGILMMLIAVKLIFGK</sequence>
<dbReference type="PATRIC" id="fig|1538.10.peg.829"/>
<reference evidence="7 8" key="1">
    <citation type="journal article" date="2015" name="Biotechnol. Bioeng.">
        <title>Genome sequence and phenotypic characterization of Caulobacter segnis.</title>
        <authorList>
            <person name="Patel S."/>
            <person name="Fletcher B."/>
            <person name="Scott D.C."/>
            <person name="Ely B."/>
        </authorList>
    </citation>
    <scope>NUCLEOTIDE SEQUENCE [LARGE SCALE GENOMIC DNA]</scope>
    <source>
        <strain evidence="7 8">ERI-2</strain>
    </source>
</reference>
<evidence type="ECO:0000256" key="6">
    <source>
        <dbReference type="RuleBase" id="RU363041"/>
    </source>
</evidence>
<dbReference type="Proteomes" id="UP000077407">
    <property type="component" value="Unassembled WGS sequence"/>
</dbReference>
<keyword evidence="5 6" id="KW-0472">Membrane</keyword>
<accession>A0A162NCW2</accession>
<feature type="transmembrane region" description="Helical" evidence="6">
    <location>
        <begin position="100"/>
        <end position="118"/>
    </location>
</feature>
<comment type="similarity">
    <text evidence="2 6">Belongs to the 4-toluene sulfonate uptake permease (TSUP) (TC 2.A.102) family.</text>
</comment>
<feature type="transmembrane region" description="Helical" evidence="6">
    <location>
        <begin position="7"/>
        <end position="36"/>
    </location>
</feature>
<dbReference type="OrthoDB" id="532317at2"/>
<dbReference type="Pfam" id="PF01925">
    <property type="entry name" value="TauE"/>
    <property type="match status" value="1"/>
</dbReference>
<feature type="transmembrane region" description="Helical" evidence="6">
    <location>
        <begin position="74"/>
        <end position="94"/>
    </location>
</feature>
<evidence type="ECO:0000256" key="5">
    <source>
        <dbReference type="ARBA" id="ARBA00023136"/>
    </source>
</evidence>
<keyword evidence="4 6" id="KW-1133">Transmembrane helix</keyword>
<keyword evidence="6" id="KW-1003">Cell membrane</keyword>
<keyword evidence="3 6" id="KW-0812">Transmembrane</keyword>
<dbReference type="GO" id="GO:0005886">
    <property type="term" value="C:plasma membrane"/>
    <property type="evidence" value="ECO:0007669"/>
    <property type="project" value="UniProtKB-SubCell"/>
</dbReference>
<dbReference type="EMBL" id="LITT01000003">
    <property type="protein sequence ID" value="OAA91939.1"/>
    <property type="molecule type" value="Genomic_DNA"/>
</dbReference>
<dbReference type="InterPro" id="IPR051598">
    <property type="entry name" value="TSUP/Inactive_protease-like"/>
</dbReference>
<proteinExistence type="inferred from homology"/>
<feature type="transmembrane region" description="Helical" evidence="6">
    <location>
        <begin position="42"/>
        <end position="62"/>
    </location>
</feature>
<evidence type="ECO:0000256" key="3">
    <source>
        <dbReference type="ARBA" id="ARBA00022692"/>
    </source>
</evidence>
<name>A0A162NCW2_9CLOT</name>
<dbReference type="AlphaFoldDB" id="A0A162NCW2"/>